<evidence type="ECO:0000313" key="1">
    <source>
        <dbReference type="EMBL" id="KAK2162527.1"/>
    </source>
</evidence>
<dbReference type="Proteomes" id="UP001208570">
    <property type="component" value="Unassembled WGS sequence"/>
</dbReference>
<name>A0AAD9K0N7_9ANNE</name>
<dbReference type="AlphaFoldDB" id="A0AAD9K0N7"/>
<organism evidence="1 2">
    <name type="scientific">Paralvinella palmiformis</name>
    <dbReference type="NCBI Taxonomy" id="53620"/>
    <lineage>
        <taxon>Eukaryota</taxon>
        <taxon>Metazoa</taxon>
        <taxon>Spiralia</taxon>
        <taxon>Lophotrochozoa</taxon>
        <taxon>Annelida</taxon>
        <taxon>Polychaeta</taxon>
        <taxon>Sedentaria</taxon>
        <taxon>Canalipalpata</taxon>
        <taxon>Terebellida</taxon>
        <taxon>Terebelliformia</taxon>
        <taxon>Alvinellidae</taxon>
        <taxon>Paralvinella</taxon>
    </lineage>
</organism>
<reference evidence="1" key="1">
    <citation type="journal article" date="2023" name="Mol. Biol. Evol.">
        <title>Third-Generation Sequencing Reveals the Adaptive Role of the Epigenome in Three Deep-Sea Polychaetes.</title>
        <authorList>
            <person name="Perez M."/>
            <person name="Aroh O."/>
            <person name="Sun Y."/>
            <person name="Lan Y."/>
            <person name="Juniper S.K."/>
            <person name="Young C.R."/>
            <person name="Angers B."/>
            <person name="Qian P.Y."/>
        </authorList>
    </citation>
    <scope>NUCLEOTIDE SEQUENCE</scope>
    <source>
        <strain evidence="1">P08H-3</strain>
    </source>
</reference>
<proteinExistence type="predicted"/>
<sequence length="77" mass="8933">MRLSSHQLRVETGHWAQITFEQRTCEYNTGIQSEHHILLSCPRSQTKISTGKLQQSVRTVSAQLADYCRLILNLYRT</sequence>
<accession>A0AAD9K0N7</accession>
<dbReference type="EMBL" id="JAODUP010000097">
    <property type="protein sequence ID" value="KAK2162527.1"/>
    <property type="molecule type" value="Genomic_DNA"/>
</dbReference>
<evidence type="ECO:0000313" key="2">
    <source>
        <dbReference type="Proteomes" id="UP001208570"/>
    </source>
</evidence>
<gene>
    <name evidence="1" type="ORF">LSH36_97g07100</name>
</gene>
<comment type="caution">
    <text evidence="1">The sequence shown here is derived from an EMBL/GenBank/DDBJ whole genome shotgun (WGS) entry which is preliminary data.</text>
</comment>
<keyword evidence="2" id="KW-1185">Reference proteome</keyword>
<protein>
    <submittedName>
        <fullName evidence="1">Uncharacterized protein</fullName>
    </submittedName>
</protein>